<dbReference type="Gramene" id="Bo4g053700.1">
    <property type="protein sequence ID" value="Bo4g053700.1"/>
    <property type="gene ID" value="Bo4g053700"/>
</dbReference>
<evidence type="ECO:0000313" key="2">
    <source>
        <dbReference type="Proteomes" id="UP000032141"/>
    </source>
</evidence>
<protein>
    <recommendedName>
        <fullName evidence="3">Reverse transcriptase zinc-binding domain-containing protein</fullName>
    </recommendedName>
</protein>
<reference evidence="1 2" key="1">
    <citation type="journal article" date="2014" name="Genome Biol.">
        <title>Transcriptome and methylome profiling reveals relics of genome dominance in the mesopolyploid Brassica oleracea.</title>
        <authorList>
            <person name="Parkin I.A."/>
            <person name="Koh C."/>
            <person name="Tang H."/>
            <person name="Robinson S.J."/>
            <person name="Kagale S."/>
            <person name="Clarke W.E."/>
            <person name="Town C.D."/>
            <person name="Nixon J."/>
            <person name="Krishnakumar V."/>
            <person name="Bidwell S.L."/>
            <person name="Denoeud F."/>
            <person name="Belcram H."/>
            <person name="Links M.G."/>
            <person name="Just J."/>
            <person name="Clarke C."/>
            <person name="Bender T."/>
            <person name="Huebert T."/>
            <person name="Mason A.S."/>
            <person name="Pires J.C."/>
            <person name="Barker G."/>
            <person name="Moore J."/>
            <person name="Walley P.G."/>
            <person name="Manoli S."/>
            <person name="Batley J."/>
            <person name="Edwards D."/>
            <person name="Nelson M.N."/>
            <person name="Wang X."/>
            <person name="Paterson A.H."/>
            <person name="King G."/>
            <person name="Bancroft I."/>
            <person name="Chalhoub B."/>
            <person name="Sharpe A.G."/>
        </authorList>
    </citation>
    <scope>NUCLEOTIDE SEQUENCE</scope>
    <source>
        <strain evidence="1 2">cv. TO1000</strain>
    </source>
</reference>
<dbReference type="Proteomes" id="UP000032141">
    <property type="component" value="Chromosome C4"/>
</dbReference>
<reference evidence="1" key="2">
    <citation type="submission" date="2015-03" db="UniProtKB">
        <authorList>
            <consortium name="EnsemblPlants"/>
        </authorList>
    </citation>
    <scope>IDENTIFICATION</scope>
</reference>
<accession>A0A0D3BTB0</accession>
<dbReference type="AlphaFoldDB" id="A0A0D3BTB0"/>
<dbReference type="EnsemblPlants" id="Bo4g053700.1">
    <property type="protein sequence ID" value="Bo4g053700.1"/>
    <property type="gene ID" value="Bo4g053700"/>
</dbReference>
<dbReference type="HOGENOM" id="CLU_119724_0_0_1"/>
<proteinExistence type="predicted"/>
<dbReference type="eggNOG" id="KOG1075">
    <property type="taxonomic scope" value="Eukaryota"/>
</dbReference>
<keyword evidence="2" id="KW-1185">Reference proteome</keyword>
<evidence type="ECO:0008006" key="3">
    <source>
        <dbReference type="Google" id="ProtNLM"/>
    </source>
</evidence>
<sequence length="235" mass="27133">MKCDNYCPRCGELEETVTHAFFECPPALQVWSLSLTPTRPDIFPVSSVYTNMDYLFWRKNSIIEPEQDMDPYPWILWYICKVRNDKLFRGIDRDPLELVRHAESECQAWFDANDAVKPVVQPVVQDNIPEWMRLGMDGQCWEHSTYGNKEFHLTRISFAFGSRSTAVGDGEYASTLNMPELRDRLQGADCNDKGPPGLAKLCDRIGEDRDVTDMLPEFQHHSCSTDAQSDFRFFS</sequence>
<name>A0A0D3BTB0_BRAOL</name>
<evidence type="ECO:0000313" key="1">
    <source>
        <dbReference type="EnsemblPlants" id="Bo4g053700.1"/>
    </source>
</evidence>
<organism evidence="1 2">
    <name type="scientific">Brassica oleracea var. oleracea</name>
    <dbReference type="NCBI Taxonomy" id="109376"/>
    <lineage>
        <taxon>Eukaryota</taxon>
        <taxon>Viridiplantae</taxon>
        <taxon>Streptophyta</taxon>
        <taxon>Embryophyta</taxon>
        <taxon>Tracheophyta</taxon>
        <taxon>Spermatophyta</taxon>
        <taxon>Magnoliopsida</taxon>
        <taxon>eudicotyledons</taxon>
        <taxon>Gunneridae</taxon>
        <taxon>Pentapetalae</taxon>
        <taxon>rosids</taxon>
        <taxon>malvids</taxon>
        <taxon>Brassicales</taxon>
        <taxon>Brassicaceae</taxon>
        <taxon>Brassiceae</taxon>
        <taxon>Brassica</taxon>
    </lineage>
</organism>